<keyword evidence="1" id="KW-0732">Signal</keyword>
<reference evidence="4" key="1">
    <citation type="journal article" date="2019" name="Int. J. Syst. Evol. Microbiol.">
        <title>The Global Catalogue of Microorganisms (GCM) 10K type strain sequencing project: providing services to taxonomists for standard genome sequencing and annotation.</title>
        <authorList>
            <consortium name="The Broad Institute Genomics Platform"/>
            <consortium name="The Broad Institute Genome Sequencing Center for Infectious Disease"/>
            <person name="Wu L."/>
            <person name="Ma J."/>
        </authorList>
    </citation>
    <scope>NUCLEOTIDE SEQUENCE [LARGE SCALE GENOMIC DNA]</scope>
    <source>
        <strain evidence="4">CCUG 38813</strain>
    </source>
</reference>
<accession>A0ABW0PJP9</accession>
<dbReference type="RefSeq" id="WP_379723240.1">
    <property type="nucleotide sequence ID" value="NZ_JBHSMS010000047.1"/>
</dbReference>
<name>A0ABW0PJP9_9BURK</name>
<sequence length="343" mass="36830">MIDPATGQWPFFSFNPWASLLAPGVPACAQTPNQGQFLSGRFDSGAASIPYRLYVPSGKRDTAMPLVVMLHGCGQDAADFALGTGMNELAEQSQCLVLYPEQSTQVSWNRCWNWYDQAHHERDEGEPALIAALTRSIIADYDVDAACVSIAGLSSGGAMAVIMGRTYPDLFKAVGCHSGLPHRSATSSTSAMSAMRDGSDLSAAKQTVPMASIPVIVFHGDVDHTVHQKNSADVVQQSIDCYMARTPSQSCELAVLAETGEASGRSFTRQTHRGTMGDVVAEHWTIHGAGHAWSGGDRRGSYTDTSGPDASREMLRFFMRQPAPSCRAGVTSDIRTRPQVEIG</sequence>
<dbReference type="InterPro" id="IPR010126">
    <property type="entry name" value="Esterase_phb"/>
</dbReference>
<evidence type="ECO:0000256" key="1">
    <source>
        <dbReference type="ARBA" id="ARBA00022729"/>
    </source>
</evidence>
<evidence type="ECO:0000256" key="2">
    <source>
        <dbReference type="ARBA" id="ARBA00022801"/>
    </source>
</evidence>
<dbReference type="Gene3D" id="3.40.50.1820">
    <property type="entry name" value="alpha/beta hydrolase"/>
    <property type="match status" value="1"/>
</dbReference>
<organism evidence="3 4">
    <name type="scientific">Massilia jejuensis</name>
    <dbReference type="NCBI Taxonomy" id="648894"/>
    <lineage>
        <taxon>Bacteria</taxon>
        <taxon>Pseudomonadati</taxon>
        <taxon>Pseudomonadota</taxon>
        <taxon>Betaproteobacteria</taxon>
        <taxon>Burkholderiales</taxon>
        <taxon>Oxalobacteraceae</taxon>
        <taxon>Telluria group</taxon>
        <taxon>Massilia</taxon>
    </lineage>
</organism>
<dbReference type="Pfam" id="PF10503">
    <property type="entry name" value="Esterase_PHB"/>
    <property type="match status" value="1"/>
</dbReference>
<dbReference type="GO" id="GO:0016787">
    <property type="term" value="F:hydrolase activity"/>
    <property type="evidence" value="ECO:0007669"/>
    <property type="project" value="UniProtKB-KW"/>
</dbReference>
<keyword evidence="4" id="KW-1185">Reference proteome</keyword>
<dbReference type="PANTHER" id="PTHR43037">
    <property type="entry name" value="UNNAMED PRODUCT-RELATED"/>
    <property type="match status" value="1"/>
</dbReference>
<dbReference type="NCBIfam" id="TIGR01840">
    <property type="entry name" value="esterase_phb"/>
    <property type="match status" value="1"/>
</dbReference>
<gene>
    <name evidence="3" type="ORF">ACFPOU_15940</name>
</gene>
<dbReference type="InterPro" id="IPR029058">
    <property type="entry name" value="AB_hydrolase_fold"/>
</dbReference>
<proteinExistence type="predicted"/>
<dbReference type="Proteomes" id="UP001596031">
    <property type="component" value="Unassembled WGS sequence"/>
</dbReference>
<keyword evidence="2 3" id="KW-0378">Hydrolase</keyword>
<dbReference type="InterPro" id="IPR050955">
    <property type="entry name" value="Plant_Biomass_Hydrol_Est"/>
</dbReference>
<protein>
    <submittedName>
        <fullName evidence="3">Alpha/beta hydrolase family esterase</fullName>
    </submittedName>
</protein>
<dbReference type="PANTHER" id="PTHR43037:SF1">
    <property type="entry name" value="BLL1128 PROTEIN"/>
    <property type="match status" value="1"/>
</dbReference>
<evidence type="ECO:0000313" key="4">
    <source>
        <dbReference type="Proteomes" id="UP001596031"/>
    </source>
</evidence>
<comment type="caution">
    <text evidence="3">The sequence shown here is derived from an EMBL/GenBank/DDBJ whole genome shotgun (WGS) entry which is preliminary data.</text>
</comment>
<dbReference type="EMBL" id="JBHSMS010000047">
    <property type="protein sequence ID" value="MFC5512613.1"/>
    <property type="molecule type" value="Genomic_DNA"/>
</dbReference>
<dbReference type="SUPFAM" id="SSF53474">
    <property type="entry name" value="alpha/beta-Hydrolases"/>
    <property type="match status" value="2"/>
</dbReference>
<evidence type="ECO:0000313" key="3">
    <source>
        <dbReference type="EMBL" id="MFC5512613.1"/>
    </source>
</evidence>